<organism evidence="1 2">
    <name type="scientific">Kouleothrix aurantiaca</name>
    <dbReference type="NCBI Taxonomy" id="186479"/>
    <lineage>
        <taxon>Bacteria</taxon>
        <taxon>Bacillati</taxon>
        <taxon>Chloroflexota</taxon>
        <taxon>Chloroflexia</taxon>
        <taxon>Chloroflexales</taxon>
        <taxon>Roseiflexineae</taxon>
        <taxon>Roseiflexaceae</taxon>
        <taxon>Kouleothrix</taxon>
    </lineage>
</organism>
<name>A0A0P9CW81_9CHLR</name>
<sequence length="184" mass="19979">MRHSRTQLLAIPALVATLAALLVILPRPTSAQPVPEISDFSAPMPRAQAQAVIAAAQNADQQRRDTLARTLGATSAASLPLAQNMFFSATGHHVSNRAGFLDFWREHGGVLVLGYPLSEEIVEDGWIVQYFERARFEYHPEAAGTAAQVQLSLLGRQLFGSRAFPAGKAEDGTLFFPETQHTLS</sequence>
<comment type="caution">
    <text evidence="1">The sequence shown here is derived from an EMBL/GenBank/DDBJ whole genome shotgun (WGS) entry which is preliminary data.</text>
</comment>
<evidence type="ECO:0000313" key="2">
    <source>
        <dbReference type="Proteomes" id="UP000050509"/>
    </source>
</evidence>
<proteinExistence type="predicted"/>
<keyword evidence="2" id="KW-1185">Reference proteome</keyword>
<gene>
    <name evidence="1" type="ORF">SE17_30260</name>
</gene>
<evidence type="ECO:0000313" key="1">
    <source>
        <dbReference type="EMBL" id="KPV49854.1"/>
    </source>
</evidence>
<dbReference type="EMBL" id="LJCR01001710">
    <property type="protein sequence ID" value="KPV49854.1"/>
    <property type="molecule type" value="Genomic_DNA"/>
</dbReference>
<reference evidence="1 2" key="1">
    <citation type="submission" date="2015-09" db="EMBL/GenBank/DDBJ databases">
        <title>Draft genome sequence of Kouleothrix aurantiaca JCM 19913.</title>
        <authorList>
            <person name="Hemp J."/>
        </authorList>
    </citation>
    <scope>NUCLEOTIDE SEQUENCE [LARGE SCALE GENOMIC DNA]</scope>
    <source>
        <strain evidence="1 2">COM-B</strain>
    </source>
</reference>
<dbReference type="Proteomes" id="UP000050509">
    <property type="component" value="Unassembled WGS sequence"/>
</dbReference>
<accession>A0A0P9CW81</accession>
<feature type="non-terminal residue" evidence="1">
    <location>
        <position position="184"/>
    </location>
</feature>
<protein>
    <submittedName>
        <fullName evidence="1">Uncharacterized protein</fullName>
    </submittedName>
</protein>
<dbReference type="AlphaFoldDB" id="A0A0P9CW81"/>